<dbReference type="Proteomes" id="UP000463470">
    <property type="component" value="Unassembled WGS sequence"/>
</dbReference>
<evidence type="ECO:0000313" key="3">
    <source>
        <dbReference type="Proteomes" id="UP000463470"/>
    </source>
</evidence>
<evidence type="ECO:0000313" key="2">
    <source>
        <dbReference type="EMBL" id="MZP30993.1"/>
    </source>
</evidence>
<keyword evidence="1" id="KW-0472">Membrane</keyword>
<reference evidence="2 3" key="1">
    <citation type="submission" date="2020-01" db="EMBL/GenBank/DDBJ databases">
        <title>Whole-genome sequence of Heliobacterium undosum DSM 13378.</title>
        <authorList>
            <person name="Kyndt J.A."/>
            <person name="Meyer T.E."/>
        </authorList>
    </citation>
    <scope>NUCLEOTIDE SEQUENCE [LARGE SCALE GENOMIC DNA]</scope>
    <source>
        <strain evidence="2 3">DSM 13378</strain>
    </source>
</reference>
<keyword evidence="3" id="KW-1185">Reference proteome</keyword>
<organism evidence="2 3">
    <name type="scientific">Heliomicrobium undosum</name>
    <dbReference type="NCBI Taxonomy" id="121734"/>
    <lineage>
        <taxon>Bacteria</taxon>
        <taxon>Bacillati</taxon>
        <taxon>Bacillota</taxon>
        <taxon>Clostridia</taxon>
        <taxon>Eubacteriales</taxon>
        <taxon>Heliobacteriaceae</taxon>
        <taxon>Heliomicrobium</taxon>
    </lineage>
</organism>
<name>A0A845L3Y2_9FIRM</name>
<keyword evidence="1" id="KW-1133">Transmembrane helix</keyword>
<dbReference type="AlphaFoldDB" id="A0A845L3Y2"/>
<proteinExistence type="predicted"/>
<evidence type="ECO:0000256" key="1">
    <source>
        <dbReference type="SAM" id="Phobius"/>
    </source>
</evidence>
<protein>
    <submittedName>
        <fullName evidence="2">Uncharacterized protein</fullName>
    </submittedName>
</protein>
<gene>
    <name evidence="2" type="ORF">GTO91_14845</name>
</gene>
<keyword evidence="1" id="KW-0812">Transmembrane</keyword>
<sequence>MFGLYRNPRLIFAFMFVVTVSIFGLWFYLDQKHIEAKIAESPLYDTNDFRSIGNLGITLDEPDDAPKISREKAIEAAKAYSGNAFASAKSIHIQYTLVTDTGVFPNNISKIAAAKNPKLTETDYLYKTPVWLVTLQGLNEANEINEPTTPEGPAFAGRRKINRRFLYIDAMTGECISTLGVGS</sequence>
<feature type="transmembrane region" description="Helical" evidence="1">
    <location>
        <begin position="12"/>
        <end position="29"/>
    </location>
</feature>
<accession>A0A845L3Y2</accession>
<dbReference type="RefSeq" id="WP_161259511.1">
    <property type="nucleotide sequence ID" value="NZ_WXEY01000022.1"/>
</dbReference>
<comment type="caution">
    <text evidence="2">The sequence shown here is derived from an EMBL/GenBank/DDBJ whole genome shotgun (WGS) entry which is preliminary data.</text>
</comment>
<dbReference type="EMBL" id="WXEY01000022">
    <property type="protein sequence ID" value="MZP30993.1"/>
    <property type="molecule type" value="Genomic_DNA"/>
</dbReference>